<dbReference type="OrthoDB" id="3233595at2759"/>
<name>A0A7D8UTW5_9HELO</name>
<dbReference type="Gene3D" id="3.90.180.10">
    <property type="entry name" value="Medium-chain alcohol dehydrogenases, catalytic domain"/>
    <property type="match status" value="1"/>
</dbReference>
<dbReference type="EMBL" id="QGMG01000187">
    <property type="protein sequence ID" value="TVY56078.1"/>
    <property type="molecule type" value="Genomic_DNA"/>
</dbReference>
<accession>A0A7D8UTW5</accession>
<evidence type="ECO:0000256" key="1">
    <source>
        <dbReference type="ARBA" id="ARBA00008072"/>
    </source>
</evidence>
<evidence type="ECO:0000259" key="3">
    <source>
        <dbReference type="SMART" id="SM00829"/>
    </source>
</evidence>
<keyword evidence="2" id="KW-0560">Oxidoreductase</keyword>
<dbReference type="InterPro" id="IPR036291">
    <property type="entry name" value="NAD(P)-bd_dom_sf"/>
</dbReference>
<dbReference type="Gene3D" id="3.40.50.720">
    <property type="entry name" value="NAD(P)-binding Rossmann-like Domain"/>
    <property type="match status" value="1"/>
</dbReference>
<gene>
    <name evidence="4" type="primary">fsr4_2</name>
    <name evidence="4" type="ORF">LCER1_G004394</name>
</gene>
<feature type="domain" description="Enoyl reductase (ER)" evidence="3">
    <location>
        <begin position="38"/>
        <end position="373"/>
    </location>
</feature>
<dbReference type="CDD" id="cd08249">
    <property type="entry name" value="enoyl_reductase_like"/>
    <property type="match status" value="1"/>
</dbReference>
<dbReference type="InterPro" id="IPR020843">
    <property type="entry name" value="ER"/>
</dbReference>
<dbReference type="AlphaFoldDB" id="A0A7D8UTW5"/>
<comment type="similarity">
    <text evidence="1">Belongs to the zinc-containing alcohol dehydrogenase family.</text>
</comment>
<dbReference type="GO" id="GO:0016651">
    <property type="term" value="F:oxidoreductase activity, acting on NAD(P)H"/>
    <property type="evidence" value="ECO:0007669"/>
    <property type="project" value="InterPro"/>
</dbReference>
<dbReference type="Pfam" id="PF08240">
    <property type="entry name" value="ADH_N"/>
    <property type="match status" value="1"/>
</dbReference>
<evidence type="ECO:0000256" key="2">
    <source>
        <dbReference type="ARBA" id="ARBA00023002"/>
    </source>
</evidence>
<dbReference type="PANTHER" id="PTHR45348:SF5">
    <property type="entry name" value="OXIDOREDUCTASE, PUTATIVE (AFU_ORTHOLOGUE AFUA_8G01420)-RELATED"/>
    <property type="match status" value="1"/>
</dbReference>
<reference evidence="4 5" key="1">
    <citation type="submission" date="2018-05" db="EMBL/GenBank/DDBJ databases">
        <title>Whole genome sequencing for identification of molecular markers to develop diagnostic detection tools for the regulated plant pathogen Lachnellula willkommii.</title>
        <authorList>
            <person name="Giroux E."/>
            <person name="Bilodeau G."/>
        </authorList>
    </citation>
    <scope>NUCLEOTIDE SEQUENCE [LARGE SCALE GENOMIC DNA]</scope>
    <source>
        <strain evidence="4 5">CBS 625.97</strain>
    </source>
</reference>
<organism evidence="4 5">
    <name type="scientific">Lachnellula cervina</name>
    <dbReference type="NCBI Taxonomy" id="1316786"/>
    <lineage>
        <taxon>Eukaryota</taxon>
        <taxon>Fungi</taxon>
        <taxon>Dikarya</taxon>
        <taxon>Ascomycota</taxon>
        <taxon>Pezizomycotina</taxon>
        <taxon>Leotiomycetes</taxon>
        <taxon>Helotiales</taxon>
        <taxon>Lachnaceae</taxon>
        <taxon>Lachnellula</taxon>
    </lineage>
</organism>
<dbReference type="InterPro" id="IPR011032">
    <property type="entry name" value="GroES-like_sf"/>
</dbReference>
<dbReference type="SMART" id="SM00829">
    <property type="entry name" value="PKS_ER"/>
    <property type="match status" value="1"/>
</dbReference>
<keyword evidence="5" id="KW-1185">Reference proteome</keyword>
<comment type="caution">
    <text evidence="4">The sequence shown here is derived from an EMBL/GenBank/DDBJ whole genome shotgun (WGS) entry which is preliminary data.</text>
</comment>
<proteinExistence type="inferred from homology"/>
<dbReference type="InterPro" id="IPR047122">
    <property type="entry name" value="Trans-enoyl_RdTase-like"/>
</dbReference>
<dbReference type="SUPFAM" id="SSF51735">
    <property type="entry name" value="NAD(P)-binding Rossmann-fold domains"/>
    <property type="match status" value="1"/>
</dbReference>
<evidence type="ECO:0000313" key="5">
    <source>
        <dbReference type="Proteomes" id="UP000481288"/>
    </source>
</evidence>
<dbReference type="Proteomes" id="UP000481288">
    <property type="component" value="Unassembled WGS sequence"/>
</dbReference>
<evidence type="ECO:0000313" key="4">
    <source>
        <dbReference type="EMBL" id="TVY56078.1"/>
    </source>
</evidence>
<dbReference type="PANTHER" id="PTHR45348">
    <property type="entry name" value="HYPOTHETICAL OXIDOREDUCTASE (EUROFUNG)"/>
    <property type="match status" value="1"/>
</dbReference>
<sequence length="389" mass="41508">MASVINTNITQYPPNNLQIFEPRSHRLLTMKEAIIHPDLHVTIEDADIPRPQPDEVIIKIVIAGTNPIDWKGADEANARALHGDLDNHPHKNAGKDMAGYVHSIGTKVFDFKPGDRVVALNHSSGFAEYGVGPAHTTAHIPDGISFEEAATTGLAYITAALGLYRNLRLPEPWNPATEDTPLVIYGASSAVGAFAVKLAVLSNIHPIIAIAGGSGNTVASVLRADKGDILLDYRTGKDALVQSIRKTAPNLKYVFDAISNDETVDILTSVLAPKGSIYASSLPGDQLKKIPSGVKVEIAFSPGLFEPYDPSGPDGPKSPNVAPRAFSHAFYGYLTFAWSEGLITGHPYKVLPNGLGSLEEGVKGLRDGTNHGLKYLYEIAATPGVSGRN</sequence>
<protein>
    <submittedName>
        <fullName evidence="4">Trans-enoyl reductase fsr4</fullName>
    </submittedName>
</protein>
<dbReference type="SUPFAM" id="SSF50129">
    <property type="entry name" value="GroES-like"/>
    <property type="match status" value="1"/>
</dbReference>
<dbReference type="InterPro" id="IPR013154">
    <property type="entry name" value="ADH-like_N"/>
</dbReference>